<reference evidence="1 2" key="1">
    <citation type="submission" date="2023-03" db="EMBL/GenBank/DDBJ databases">
        <title>Bacillus Genome Sequencing.</title>
        <authorList>
            <person name="Dunlap C."/>
        </authorList>
    </citation>
    <scope>NUCLEOTIDE SEQUENCE [LARGE SCALE GENOMIC DNA]</scope>
    <source>
        <strain evidence="1 2">NRS-52</strain>
    </source>
</reference>
<dbReference type="EMBL" id="JARTLD010000023">
    <property type="protein sequence ID" value="MED5017324.1"/>
    <property type="molecule type" value="Genomic_DNA"/>
</dbReference>
<dbReference type="Proteomes" id="UP001343257">
    <property type="component" value="Unassembled WGS sequence"/>
</dbReference>
<dbReference type="Gene3D" id="3.40.50.1240">
    <property type="entry name" value="Phosphoglycerate mutase-like"/>
    <property type="match status" value="1"/>
</dbReference>
<evidence type="ECO:0000313" key="2">
    <source>
        <dbReference type="Proteomes" id="UP001343257"/>
    </source>
</evidence>
<dbReference type="SMART" id="SM00855">
    <property type="entry name" value="PGAM"/>
    <property type="match status" value="1"/>
</dbReference>
<name>A0ABU6PR12_9BACL</name>
<evidence type="ECO:0000313" key="1">
    <source>
        <dbReference type="EMBL" id="MED5017324.1"/>
    </source>
</evidence>
<sequence length="190" mass="21399">MNTVLYLVRHADSQYVPGSERSRPLSEKGLEDAQNIKALLCKEPIDAFYSSPYRRAVQTVEAAAAAFGKEVILIEDLRERTLAGDHVFLPGDQFYHIKKQLYDDFAYACPGGESSSEAQRRGASAILELLDRSRGQVIAVGTHGDIMTLILNFFDPAYHFEFWASTSMPDMYRLVFEGNELVQLTRCWPA</sequence>
<dbReference type="Pfam" id="PF00300">
    <property type="entry name" value="His_Phos_1"/>
    <property type="match status" value="1"/>
</dbReference>
<dbReference type="PANTHER" id="PTHR48100:SF59">
    <property type="entry name" value="ADENOSYLCOBALAMIN_ALPHA-RIBAZOLE PHOSPHATASE"/>
    <property type="match status" value="1"/>
</dbReference>
<keyword evidence="2" id="KW-1185">Reference proteome</keyword>
<proteinExistence type="predicted"/>
<dbReference type="RefSeq" id="WP_328276931.1">
    <property type="nucleotide sequence ID" value="NZ_JARTLD010000023.1"/>
</dbReference>
<dbReference type="InterPro" id="IPR013078">
    <property type="entry name" value="His_Pase_superF_clade-1"/>
</dbReference>
<gene>
    <name evidence="1" type="ORF">P9847_08375</name>
</gene>
<dbReference type="InterPro" id="IPR029033">
    <property type="entry name" value="His_PPase_superfam"/>
</dbReference>
<dbReference type="CDD" id="cd07067">
    <property type="entry name" value="HP_PGM_like"/>
    <property type="match status" value="1"/>
</dbReference>
<keyword evidence="1" id="KW-0378">Hydrolase</keyword>
<protein>
    <submittedName>
        <fullName evidence="1">Histidine phosphatase family protein</fullName>
        <ecNumber evidence="1">3.1.3.-</ecNumber>
    </submittedName>
</protein>
<dbReference type="GO" id="GO:0016787">
    <property type="term" value="F:hydrolase activity"/>
    <property type="evidence" value="ECO:0007669"/>
    <property type="project" value="UniProtKB-KW"/>
</dbReference>
<dbReference type="PANTHER" id="PTHR48100">
    <property type="entry name" value="BROAD-SPECIFICITY PHOSPHATASE YOR283W-RELATED"/>
    <property type="match status" value="1"/>
</dbReference>
<comment type="caution">
    <text evidence="1">The sequence shown here is derived from an EMBL/GenBank/DDBJ whole genome shotgun (WGS) entry which is preliminary data.</text>
</comment>
<dbReference type="EC" id="3.1.3.-" evidence="1"/>
<dbReference type="InterPro" id="IPR050275">
    <property type="entry name" value="PGM_Phosphatase"/>
</dbReference>
<dbReference type="SUPFAM" id="SSF53254">
    <property type="entry name" value="Phosphoglycerate mutase-like"/>
    <property type="match status" value="1"/>
</dbReference>
<organism evidence="1 2">
    <name type="scientific">Paenibacillus chibensis</name>
    <dbReference type="NCBI Taxonomy" id="59846"/>
    <lineage>
        <taxon>Bacteria</taxon>
        <taxon>Bacillati</taxon>
        <taxon>Bacillota</taxon>
        <taxon>Bacilli</taxon>
        <taxon>Bacillales</taxon>
        <taxon>Paenibacillaceae</taxon>
        <taxon>Paenibacillus</taxon>
    </lineage>
</organism>
<accession>A0ABU6PR12</accession>